<dbReference type="SUPFAM" id="SSF57756">
    <property type="entry name" value="Retrovirus zinc finger-like domains"/>
    <property type="match status" value="1"/>
</dbReference>
<feature type="domain" description="CCHC-type" evidence="4">
    <location>
        <begin position="722"/>
        <end position="737"/>
    </location>
</feature>
<dbReference type="InterPro" id="IPR001878">
    <property type="entry name" value="Znf_CCHC"/>
</dbReference>
<dbReference type="Gene3D" id="1.20.1280.50">
    <property type="match status" value="1"/>
</dbReference>
<evidence type="ECO:0000259" key="4">
    <source>
        <dbReference type="PROSITE" id="PS50158"/>
    </source>
</evidence>
<protein>
    <recommendedName>
        <fullName evidence="4">CCHC-type domain-containing protein</fullName>
    </recommendedName>
</protein>
<dbReference type="InterPro" id="IPR025312">
    <property type="entry name" value="DUF4216"/>
</dbReference>
<feature type="compositionally biased region" description="Basic residues" evidence="3">
    <location>
        <begin position="683"/>
        <end position="694"/>
    </location>
</feature>
<dbReference type="Pfam" id="PF13960">
    <property type="entry name" value="DUF4218"/>
    <property type="match status" value="1"/>
</dbReference>
<dbReference type="Pfam" id="PF22936">
    <property type="entry name" value="Pol_BBD"/>
    <property type="match status" value="1"/>
</dbReference>
<dbReference type="InterPro" id="IPR004242">
    <property type="entry name" value="Transposase_21"/>
</dbReference>
<dbReference type="InterPro" id="IPR025452">
    <property type="entry name" value="DUF4218"/>
</dbReference>
<evidence type="ECO:0000313" key="5">
    <source>
        <dbReference type="EMBL" id="KAK1666341.1"/>
    </source>
</evidence>
<dbReference type="GO" id="GO:0004190">
    <property type="term" value="F:aspartic-type endopeptidase activity"/>
    <property type="evidence" value="ECO:0007669"/>
    <property type="project" value="UniProtKB-KW"/>
</dbReference>
<dbReference type="EMBL" id="JAUUTY010000003">
    <property type="protein sequence ID" value="KAK1666341.1"/>
    <property type="molecule type" value="Genomic_DNA"/>
</dbReference>
<dbReference type="InterPro" id="IPR054722">
    <property type="entry name" value="PolX-like_BBD"/>
</dbReference>
<evidence type="ECO:0000256" key="2">
    <source>
        <dbReference type="PROSITE-ProRule" id="PRU00047"/>
    </source>
</evidence>
<dbReference type="InterPro" id="IPR013103">
    <property type="entry name" value="RVT_2"/>
</dbReference>
<dbReference type="InterPro" id="IPR005174">
    <property type="entry name" value="KIB1-4_b-propeller"/>
</dbReference>
<dbReference type="Pfam" id="PF02992">
    <property type="entry name" value="Transposase_21"/>
    <property type="match status" value="1"/>
</dbReference>
<dbReference type="Proteomes" id="UP001231189">
    <property type="component" value="Unassembled WGS sequence"/>
</dbReference>
<dbReference type="PROSITE" id="PS50158">
    <property type="entry name" value="ZF_CCHC"/>
    <property type="match status" value="1"/>
</dbReference>
<dbReference type="PANTHER" id="PTHR48258">
    <property type="entry name" value="DUF4218 DOMAIN-CONTAINING PROTEIN-RELATED"/>
    <property type="match status" value="1"/>
</dbReference>
<evidence type="ECO:0000256" key="1">
    <source>
        <dbReference type="ARBA" id="ARBA00022750"/>
    </source>
</evidence>
<feature type="compositionally biased region" description="Acidic residues" evidence="3">
    <location>
        <begin position="1513"/>
        <end position="1537"/>
    </location>
</feature>
<dbReference type="Pfam" id="PF03478">
    <property type="entry name" value="Beta-prop_KIB1-4"/>
    <property type="match status" value="1"/>
</dbReference>
<feature type="region of interest" description="Disordered" evidence="3">
    <location>
        <begin position="1512"/>
        <end position="1542"/>
    </location>
</feature>
<evidence type="ECO:0000313" key="6">
    <source>
        <dbReference type="Proteomes" id="UP001231189"/>
    </source>
</evidence>
<keyword evidence="2" id="KW-0862">Zinc</keyword>
<gene>
    <name evidence="5" type="ORF">QYE76_054500</name>
</gene>
<dbReference type="InterPro" id="IPR036875">
    <property type="entry name" value="Znf_CCHC_sf"/>
</dbReference>
<organism evidence="5 6">
    <name type="scientific">Lolium multiflorum</name>
    <name type="common">Italian ryegrass</name>
    <name type="synonym">Lolium perenne subsp. multiflorum</name>
    <dbReference type="NCBI Taxonomy" id="4521"/>
    <lineage>
        <taxon>Eukaryota</taxon>
        <taxon>Viridiplantae</taxon>
        <taxon>Streptophyta</taxon>
        <taxon>Embryophyta</taxon>
        <taxon>Tracheophyta</taxon>
        <taxon>Spermatophyta</taxon>
        <taxon>Magnoliopsida</taxon>
        <taxon>Liliopsida</taxon>
        <taxon>Poales</taxon>
        <taxon>Poaceae</taxon>
        <taxon>BOP clade</taxon>
        <taxon>Pooideae</taxon>
        <taxon>Poodae</taxon>
        <taxon>Poeae</taxon>
        <taxon>Poeae Chloroplast Group 2 (Poeae type)</taxon>
        <taxon>Loliodinae</taxon>
        <taxon>Loliinae</taxon>
        <taxon>Lolium</taxon>
    </lineage>
</organism>
<keyword evidence="6" id="KW-1185">Reference proteome</keyword>
<dbReference type="InterPro" id="IPR043502">
    <property type="entry name" value="DNA/RNA_pol_sf"/>
</dbReference>
<dbReference type="Pfam" id="PF14223">
    <property type="entry name" value="Retrotran_gag_2"/>
    <property type="match status" value="1"/>
</dbReference>
<dbReference type="GO" id="GO:0008270">
    <property type="term" value="F:zinc ion binding"/>
    <property type="evidence" value="ECO:0007669"/>
    <property type="project" value="UniProtKB-KW"/>
</dbReference>
<keyword evidence="1" id="KW-0064">Aspartyl protease</keyword>
<comment type="caution">
    <text evidence="5">The sequence shown here is derived from an EMBL/GenBank/DDBJ whole genome shotgun (WGS) entry which is preliminary data.</text>
</comment>
<dbReference type="Gene3D" id="4.10.60.10">
    <property type="entry name" value="Zinc finger, CCHC-type"/>
    <property type="match status" value="1"/>
</dbReference>
<dbReference type="SUPFAM" id="SSF56672">
    <property type="entry name" value="DNA/RNA polymerases"/>
    <property type="match status" value="1"/>
</dbReference>
<keyword evidence="1" id="KW-0378">Hydrolase</keyword>
<keyword evidence="2" id="KW-0863">Zinc-finger</keyword>
<keyword evidence="1" id="KW-0645">Protease</keyword>
<dbReference type="Pfam" id="PF07727">
    <property type="entry name" value="RVT_2"/>
    <property type="match status" value="1"/>
</dbReference>
<dbReference type="PANTHER" id="PTHR48258:SF9">
    <property type="entry name" value="OS01G0348150 PROTEIN"/>
    <property type="match status" value="1"/>
</dbReference>
<feature type="compositionally biased region" description="Polar residues" evidence="3">
    <location>
        <begin position="671"/>
        <end position="682"/>
    </location>
</feature>
<dbReference type="CDD" id="cd09272">
    <property type="entry name" value="RNase_HI_RT_Ty1"/>
    <property type="match status" value="1"/>
</dbReference>
<feature type="region of interest" description="Disordered" evidence="3">
    <location>
        <begin position="661"/>
        <end position="718"/>
    </location>
</feature>
<proteinExistence type="predicted"/>
<evidence type="ECO:0000256" key="3">
    <source>
        <dbReference type="SAM" id="MobiDB-lite"/>
    </source>
</evidence>
<dbReference type="SMART" id="SM00343">
    <property type="entry name" value="ZnF_C2HC"/>
    <property type="match status" value="1"/>
</dbReference>
<keyword evidence="2" id="KW-0479">Metal-binding</keyword>
<accession>A0AAD8WLF1</accession>
<dbReference type="Pfam" id="PF00098">
    <property type="entry name" value="zf-CCHC"/>
    <property type="match status" value="1"/>
</dbReference>
<sequence>MDWSGLPLDVLIEFAVRLTVVDWLSFGAVCTAWKQAAETALKSGLRPKHEPPWLMLAGGGTDLAVADFISLQDGRCRSIALPKGPEPAILKRAWFGSANGWLVTVDDECALHLLNPITGAQLPLPSISTMGYFQVLPRNECNNAFRVLYDSRSLLRLHCPGLDLGHLPESPCELPADKFLVSFVGRAVPSWDPVTGEYCVMMIHGPRNKLAFAREEDAKWVVLPSTDHYNDAILYRGLFYTVTNCGLVQVWEPDGATFRPRLVVPKHPGSDEFPCYPHLRNYLAESPDGHLMLIWRESSYCGQWSGSDEVNDAGMHDDDDGYNSPSRSYHEDCGETFEPDDPTIRFQVFVLDEHPGGSKWKEVHDLGGATLFIGYNSTVFFPNNGTPGLLEDGIYFTDDCYGYSWYCKQKPLDMGVFDMKTNVFIAPPPSSSSSRPSACTDFGTVGLRNPPLVNCTGEGQSGFWGAPARLLAARRRLRTTSSYTDNFFPDLSNFFDNLNMGDNDAAANATDARPEGPLSAEEQEKFAKVDAMFKAALFSILGDNIVDPYMAFDHGKDAWDALEAKFGVSDAGTELYVMEQYYDYRMTDERSVVEQAHEIQSLAKELEQFKCTLPDKFVAGGIIAKLPPSWRNFATSLKHKRQEFSVSDLIGSLHVEEKARAKDTRARSFEGGSSANVVQKKNFQSHKSKNKNNGKGKFDEKNKASNSTNFKRKTPYKKKGNCHVCGAPGHWAPDCPERHDRRGNSGKSANVVIGVDTEMKDVARTSSVLMGNGSRASVRGVGTVDLKFTSGKTIQLKNVQHVPSINKNLVSGSLLCRDGFKFLIVKSEVSDMHVGTIMESNDATFFEDIFPMKETSSSSIQEMPSSSTQELFPEPTMAIEHFDNPVEDDNEAPKRSKRQRTAKSFGHDFIVYLVDDTPTSISEAYASQDADYWKEAVRSEMDSILANGTWEVTDRPYGCKPVGCKWVFKKKLRPDGTIEKLTTIRVLLSLAASHGLLVHQMDVKTAFLNGELEEEIYMEQPDGFVVDGQEGKVCKLLKSLYGLKQAPKQWHEKFERTLTAEGFVVNEADKCVYYRHGGGEGVILCLYVDDILIFGTSLNVIKEVKEFLSRCFEMKDLGVADVILNIKLLKDDDGGITLLQSHYVEKILSRFGYSDCKSSPTPYDPSVIIRKNKRIARDQLRYSQIIGSLMYLASATRPDISFAVSKLSRFVSRPGDVHWHALERVLRYLKGTASYGIHYTGYPRVLEGYSDANWISDADETKATSGYLFTLGGGAVSWKSCKQTIITRSTMEAELTALDTATVEAEWLRELLMDLPVVEKPIPAIPMNCDNQTVIVKVNSSKDNMKSSRHVKRRLKTVRKMRNSGVIALDYIHTSRNLADPFTKGLSRNVIENASREMVGLRNPASREPVRVRGNQVFGERSGATTGSTTSSSDDEFLHTDNFFPDLSNFFDNLNMGDNDAAAKEVHLHLIRHGFMPSYNCWTKHGERGVIMEEDEEGDDIDESYLDHFGDTFMDDAEGGEGEGEGDQEEARDEPADDLGRTIADARSRCEKERENLDRMLEDHKKSLYPGCDNGLKKLGCTLDLLRWKAQEGVADSGFENLLKMLKNMFPKNNELPSSTYEAKKVVCPLGLEVLKIHACINDCILYRGEYENLNECPVCTALRYKIRGDDPGDDVEGQKPRKKVPAKVMWYAPIIPRLKRLFRNKEHAKLLRWHKEDRKSDGELRHPADGTQWRKIDREFKDFAADARNIRFGLSTDGMNPFGEQSSSHSTWPVTLCIYNLPPWLCMKRKFIMMPVLIQGPKQPDNDIDVYLRPLVDELLQLWGRPGVRVWDEHKEEEFDLRALLFVTINDWPALSNLSGQSNKGYNACTHCLHETESVHLPNCKKNVYLGHRRFLPKIHPVRKRGKHYNGKADHRPKPAERTGAEVFDMVKDLKVIFGKGPGGQSIPKGADGHAPMWKKKSIFWELEYWKVLDVRSAIDVMHVTKNICVNLLSFLGVYGKTNDTKEARQDQQRLKDPDDQHPEWFQGRASYALTKEEKVIFFECLSSMKVPSGFSSNIKGIINMAEKKFQNLKSHDCHVIMTQLLPIALRGLLPENVRVAIVKLCAFLNAISQKVINPEVLPRLQNNVVQCLVSFELVFPPSFFNIMTHLLVHLVEEISILGPVFLHNMFPFERFMGVLKKYVRNRARPEGSIAKGYGNEEVIEFCVDFVPDLKPIGLPRSRHEGRLSGKGTIGRKSTICMDGHSLTEAHHTVLTNSSLVAPYFEKHKNILRSDNPGKPESWIRKAHMETFGSWLRKHLMSDNVVVDQLYMLAKTPSSTITTFQGYEINGNTFYTIAQDKKSTNQNSGVRFDAATENGQKVTYYGYIEEIWELDYGPSFKVPLFRCKWFKLTGGGVKVDQQYGMTMVDFNNLGYLDEPFVLAKDVAQVFYVKDMSSKPRKRKDKKTISTSCDDPKRHIVLSGKRNIVGVEDKTDMSEDYNMFGEIPPFKVNTDPSIKLNDEDAPWIRPNRKQAGTQGKK</sequence>
<name>A0AAD8WLF1_LOLMU</name>
<feature type="region of interest" description="Disordered" evidence="3">
    <location>
        <begin position="2495"/>
        <end position="2521"/>
    </location>
</feature>
<dbReference type="GO" id="GO:0003676">
    <property type="term" value="F:nucleic acid binding"/>
    <property type="evidence" value="ECO:0007669"/>
    <property type="project" value="InterPro"/>
</dbReference>
<dbReference type="Pfam" id="PF13952">
    <property type="entry name" value="DUF4216"/>
    <property type="match status" value="1"/>
</dbReference>
<reference evidence="5" key="1">
    <citation type="submission" date="2023-07" db="EMBL/GenBank/DDBJ databases">
        <title>A chromosome-level genome assembly of Lolium multiflorum.</title>
        <authorList>
            <person name="Chen Y."/>
            <person name="Copetti D."/>
            <person name="Kolliker R."/>
            <person name="Studer B."/>
        </authorList>
    </citation>
    <scope>NUCLEOTIDE SEQUENCE</scope>
    <source>
        <strain evidence="5">02402/16</strain>
        <tissue evidence="5">Leaf</tissue>
    </source>
</reference>